<dbReference type="Proteomes" id="UP001064048">
    <property type="component" value="Chromosome 18"/>
</dbReference>
<name>A0ACC0KNG7_CHOFU</name>
<reference evidence="1 2" key="1">
    <citation type="journal article" date="2022" name="Genome Biol. Evol.">
        <title>The Spruce Budworm Genome: Reconstructing the Evolutionary History of Antifreeze Proteins.</title>
        <authorList>
            <person name="Beliveau C."/>
            <person name="Gagne P."/>
            <person name="Picq S."/>
            <person name="Vernygora O."/>
            <person name="Keeling C.I."/>
            <person name="Pinkney K."/>
            <person name="Doucet D."/>
            <person name="Wen F."/>
            <person name="Johnston J.S."/>
            <person name="Maaroufi H."/>
            <person name="Boyle B."/>
            <person name="Laroche J."/>
            <person name="Dewar K."/>
            <person name="Juretic N."/>
            <person name="Blackburn G."/>
            <person name="Nisole A."/>
            <person name="Brunet B."/>
            <person name="Brandao M."/>
            <person name="Lumley L."/>
            <person name="Duan J."/>
            <person name="Quan G."/>
            <person name="Lucarotti C.J."/>
            <person name="Roe A.D."/>
            <person name="Sperling F.A.H."/>
            <person name="Levesque R.C."/>
            <person name="Cusson M."/>
        </authorList>
    </citation>
    <scope>NUCLEOTIDE SEQUENCE [LARGE SCALE GENOMIC DNA]</scope>
    <source>
        <strain evidence="1">Glfc:IPQL:Cfum</strain>
    </source>
</reference>
<evidence type="ECO:0000313" key="2">
    <source>
        <dbReference type="Proteomes" id="UP001064048"/>
    </source>
</evidence>
<keyword evidence="2" id="KW-1185">Reference proteome</keyword>
<sequence>MNFLSNLYEQSLAKNEEALRFWENYLQNLKSLDFSLYANKLKVPALIPIGSKILFRGEVKHTNEVTVALDAESKVEALHKERDFIHNRFSFSKENVFKDEGQEIFEEFTEEEDLKWREQHKKNMREYKQQSKTNEPEDKITDEELWYRLEELELKEELEEEMENMGYVPDKLRKVLHSNKNKRKSEPQEIHTKKDDTSSHQEKKIETQEDNNKTNELSLLKKTQVQNCTETEPPRHDSKLDLLQQVIHKQNELKEKLNDLKNKEIAPSVTEKDLMKRLDEMDELDELEDEMDRLDDVLQNEDVEESEEVEENLIAPAVNIKRSVSFADEDDSETLEVEFNHSDMNPDTTPYDKANGIMKPSDIYAAFADLFTETTSILKKSKYESELAPSGPRVEKRTKVVDFQEAEDNRKMNKTISVNDVVEKVDENDNTCDSSEKRPMSLFKKRRQQNRR</sequence>
<organism evidence="1 2">
    <name type="scientific">Choristoneura fumiferana</name>
    <name type="common">Spruce budworm moth</name>
    <name type="synonym">Archips fumiferana</name>
    <dbReference type="NCBI Taxonomy" id="7141"/>
    <lineage>
        <taxon>Eukaryota</taxon>
        <taxon>Metazoa</taxon>
        <taxon>Ecdysozoa</taxon>
        <taxon>Arthropoda</taxon>
        <taxon>Hexapoda</taxon>
        <taxon>Insecta</taxon>
        <taxon>Pterygota</taxon>
        <taxon>Neoptera</taxon>
        <taxon>Endopterygota</taxon>
        <taxon>Lepidoptera</taxon>
        <taxon>Glossata</taxon>
        <taxon>Ditrysia</taxon>
        <taxon>Tortricoidea</taxon>
        <taxon>Tortricidae</taxon>
        <taxon>Tortricinae</taxon>
        <taxon>Choristoneura</taxon>
    </lineage>
</organism>
<comment type="caution">
    <text evidence="1">The sequence shown here is derived from an EMBL/GenBank/DDBJ whole genome shotgun (WGS) entry which is preliminary data.</text>
</comment>
<protein>
    <submittedName>
        <fullName evidence="1">Uncharacterized protein</fullName>
    </submittedName>
</protein>
<dbReference type="EMBL" id="CM046118">
    <property type="protein sequence ID" value="KAI8438014.1"/>
    <property type="molecule type" value="Genomic_DNA"/>
</dbReference>
<gene>
    <name evidence="1" type="ORF">MSG28_010670</name>
</gene>
<accession>A0ACC0KNG7</accession>
<proteinExistence type="predicted"/>
<evidence type="ECO:0000313" key="1">
    <source>
        <dbReference type="EMBL" id="KAI8438014.1"/>
    </source>
</evidence>